<evidence type="ECO:0000313" key="1">
    <source>
        <dbReference type="EMBL" id="MDG6894668.1"/>
    </source>
</evidence>
<organism evidence="1 2">
    <name type="scientific">Volucribacter amazonae</name>
    <dbReference type="NCBI Taxonomy" id="256731"/>
    <lineage>
        <taxon>Bacteria</taxon>
        <taxon>Pseudomonadati</taxon>
        <taxon>Pseudomonadota</taxon>
        <taxon>Gammaproteobacteria</taxon>
        <taxon>Pasteurellales</taxon>
        <taxon>Pasteurellaceae</taxon>
        <taxon>Volucribacter</taxon>
    </lineage>
</organism>
<dbReference type="AlphaFoldDB" id="A0A9X4PMY2"/>
<dbReference type="EMBL" id="LWID01000001">
    <property type="protein sequence ID" value="MDG6894668.1"/>
    <property type="molecule type" value="Genomic_DNA"/>
</dbReference>
<protein>
    <submittedName>
        <fullName evidence="1">Uncharacterized protein</fullName>
    </submittedName>
</protein>
<proteinExistence type="predicted"/>
<comment type="caution">
    <text evidence="1">The sequence shown here is derived from an EMBL/GenBank/DDBJ whole genome shotgun (WGS) entry which is preliminary data.</text>
</comment>
<gene>
    <name evidence="1" type="ORF">A6A20_03275</name>
</gene>
<sequence length="191" mass="22738">MEMNNDFYQMIIMEKERLKNSAFPEYRENDGMGANFLIICNGNATEVLDLARKVLLIINEQYSAKTWPSDEKWLSLMPKNFLNNFEKEEKKITKNLWSNFFHKMTSKKPQNSKWTFENWIFLMEPIDRSWFWWGATVIDEKDGNNYLFFTTRVLDDPFLAGTLKWLFLGAGAIEVLDEDEFSKRFNINLLK</sequence>
<reference evidence="1" key="1">
    <citation type="submission" date="2016-03" db="EMBL/GenBank/DDBJ databases">
        <title>Co-evolution between Pasteurellaceae and their hosts.</title>
        <authorList>
            <person name="Hansen M.J."/>
            <person name="Bojesen A.M."/>
            <person name="Planet P."/>
        </authorList>
    </citation>
    <scope>NUCLEOTIDE SEQUENCE</scope>
    <source>
        <strain evidence="1">146/S8/89</strain>
    </source>
</reference>
<keyword evidence="2" id="KW-1185">Reference proteome</keyword>
<name>A0A9X4PMY2_9PAST</name>
<accession>A0A9X4PMY2</accession>
<dbReference type="Proteomes" id="UP001155500">
    <property type="component" value="Unassembled WGS sequence"/>
</dbReference>
<evidence type="ECO:0000313" key="2">
    <source>
        <dbReference type="Proteomes" id="UP001155500"/>
    </source>
</evidence>